<feature type="region of interest" description="Disordered" evidence="1">
    <location>
        <begin position="1"/>
        <end position="30"/>
    </location>
</feature>
<feature type="compositionally biased region" description="Polar residues" evidence="1">
    <location>
        <begin position="9"/>
        <end position="18"/>
    </location>
</feature>
<dbReference type="EMBL" id="AP018049">
    <property type="protein sequence ID" value="BBA28660.1"/>
    <property type="molecule type" value="Genomic_DNA"/>
</dbReference>
<evidence type="ECO:0000313" key="2">
    <source>
        <dbReference type="EMBL" id="BBA28660.1"/>
    </source>
</evidence>
<evidence type="ECO:0000313" key="3">
    <source>
        <dbReference type="Proteomes" id="UP000267517"/>
    </source>
</evidence>
<dbReference type="AlphaFoldDB" id="A0A250KG65"/>
<sequence length="30" mass="3364">MKKNIFFHENNTGRSANINAGDAEQVEDGR</sequence>
<gene>
    <name evidence="2" type="ORF">PMEL1_00564</name>
</gene>
<name>A0A250KG65_9BACT</name>
<proteinExistence type="predicted"/>
<protein>
    <submittedName>
        <fullName evidence="2">Uncharacterized protein</fullName>
    </submittedName>
</protein>
<evidence type="ECO:0000256" key="1">
    <source>
        <dbReference type="SAM" id="MobiDB-lite"/>
    </source>
</evidence>
<reference evidence="2 3" key="1">
    <citation type="submission" date="2017-05" db="EMBL/GenBank/DDBJ databases">
        <title>whole genome sequence of Prevotella melaninogenica GAI 07411.</title>
        <authorList>
            <person name="Kondo Y."/>
            <person name="Hoshino T."/>
        </authorList>
    </citation>
    <scope>NUCLEOTIDE SEQUENCE [LARGE SCALE GENOMIC DNA]</scope>
    <source>
        <strain evidence="2 3">GAI 07411</strain>
    </source>
</reference>
<accession>A0A250KG65</accession>
<dbReference type="Proteomes" id="UP000267517">
    <property type="component" value="Chromosome I"/>
</dbReference>
<organism evidence="2 3">
    <name type="scientific">Prevotella melaninogenica</name>
    <dbReference type="NCBI Taxonomy" id="28132"/>
    <lineage>
        <taxon>Bacteria</taxon>
        <taxon>Pseudomonadati</taxon>
        <taxon>Bacteroidota</taxon>
        <taxon>Bacteroidia</taxon>
        <taxon>Bacteroidales</taxon>
        <taxon>Prevotellaceae</taxon>
        <taxon>Prevotella</taxon>
    </lineage>
</organism>